<dbReference type="InterPro" id="IPR008983">
    <property type="entry name" value="Tumour_necrosis_fac-like_dom"/>
</dbReference>
<dbReference type="AlphaFoldDB" id="A0A8S3UTV6"/>
<dbReference type="EMBL" id="CAJPWZ010002839">
    <property type="protein sequence ID" value="CAG2246175.1"/>
    <property type="molecule type" value="Genomic_DNA"/>
</dbReference>
<feature type="domain" description="C1q" evidence="1">
    <location>
        <begin position="37"/>
        <end position="133"/>
    </location>
</feature>
<dbReference type="InterPro" id="IPR001073">
    <property type="entry name" value="C1q_dom"/>
</dbReference>
<keyword evidence="3" id="KW-1185">Reference proteome</keyword>
<protein>
    <recommendedName>
        <fullName evidence="1">C1q domain-containing protein</fullName>
    </recommendedName>
</protein>
<dbReference type="Pfam" id="PF00386">
    <property type="entry name" value="C1q"/>
    <property type="match status" value="1"/>
</dbReference>
<proteinExistence type="predicted"/>
<evidence type="ECO:0000313" key="2">
    <source>
        <dbReference type="EMBL" id="CAG2246175.1"/>
    </source>
</evidence>
<organism evidence="2 3">
    <name type="scientific">Mytilus edulis</name>
    <name type="common">Blue mussel</name>
    <dbReference type="NCBI Taxonomy" id="6550"/>
    <lineage>
        <taxon>Eukaryota</taxon>
        <taxon>Metazoa</taxon>
        <taxon>Spiralia</taxon>
        <taxon>Lophotrochozoa</taxon>
        <taxon>Mollusca</taxon>
        <taxon>Bivalvia</taxon>
        <taxon>Autobranchia</taxon>
        <taxon>Pteriomorphia</taxon>
        <taxon>Mytilida</taxon>
        <taxon>Mytiloidea</taxon>
        <taxon>Mytilidae</taxon>
        <taxon>Mytilinae</taxon>
        <taxon>Mytilus</taxon>
    </lineage>
</organism>
<evidence type="ECO:0000313" key="3">
    <source>
        <dbReference type="Proteomes" id="UP000683360"/>
    </source>
</evidence>
<accession>A0A8S3UTV6</accession>
<gene>
    <name evidence="2" type="ORF">MEDL_58153</name>
</gene>
<dbReference type="OrthoDB" id="6136069at2759"/>
<name>A0A8S3UTV6_MYTED</name>
<comment type="caution">
    <text evidence="2">The sequence shown here is derived from an EMBL/GenBank/DDBJ whole genome shotgun (WGS) entry which is preliminary data.</text>
</comment>
<evidence type="ECO:0000259" key="1">
    <source>
        <dbReference type="Pfam" id="PF00386"/>
    </source>
</evidence>
<reference evidence="2" key="1">
    <citation type="submission" date="2021-03" db="EMBL/GenBank/DDBJ databases">
        <authorList>
            <person name="Bekaert M."/>
        </authorList>
    </citation>
    <scope>NUCLEOTIDE SEQUENCE</scope>
</reference>
<dbReference type="SUPFAM" id="SSF49842">
    <property type="entry name" value="TNF-like"/>
    <property type="match status" value="1"/>
</dbReference>
<dbReference type="Proteomes" id="UP000683360">
    <property type="component" value="Unassembled WGS sequence"/>
</dbReference>
<dbReference type="Gene3D" id="2.60.120.40">
    <property type="match status" value="1"/>
</dbReference>
<sequence>MAAIENQKNKTMSMVQKQINKNAERVAMTAHPSSGTVSNNIIKFDYVTFSVGITNLATYKSTAKFSCDQEGLYMISASVTSQTSSAYYYIYLNGNDISCTYIGYHIGNYHRTGAVTATRKLNPNDQVWLYAYGSCYLNGGVFSSLTIVKIK</sequence>